<dbReference type="NCBIfam" id="NF047827">
    <property type="entry name" value="T3SSXpsH"/>
    <property type="match status" value="1"/>
</dbReference>
<proteinExistence type="inferred from homology"/>
<protein>
    <recommendedName>
        <fullName evidence="2">Type II secretion system protein H</fullName>
    </recommendedName>
    <alternativeName>
        <fullName evidence="10">General secretion pathway protein H</fullName>
    </alternativeName>
</protein>
<evidence type="ECO:0000256" key="10">
    <source>
        <dbReference type="ARBA" id="ARBA00030775"/>
    </source>
</evidence>
<keyword evidence="4" id="KW-0488">Methylation</keyword>
<name>A0ABU1WCC9_9GAMM</name>
<sequence length="152" mass="16204">MRSRVAGTSLLEMLLVIALIAALGVLAAAALGGGFAGMQLRSNAKQIAAQLRYTRTQAITTGRPQRFTVDPRAHAWTAPNDRRGEIPPSLGVRFIGAREVQPTAGEGAIVFFADGASTGGRVQLQAKQTAWNIDVAWLTGEVRMHRVEVGAR</sequence>
<comment type="similarity">
    <text evidence="9">Belongs to the GSP H family.</text>
</comment>
<comment type="caution">
    <text evidence="12">The sequence shown here is derived from an EMBL/GenBank/DDBJ whole genome shotgun (WGS) entry which is preliminary data.</text>
</comment>
<feature type="domain" description="General secretion pathway GspH" evidence="11">
    <location>
        <begin position="44"/>
        <end position="138"/>
    </location>
</feature>
<gene>
    <name evidence="12" type="ORF">J2X06_002381</name>
</gene>
<dbReference type="EMBL" id="JAVDVY010000002">
    <property type="protein sequence ID" value="MDR7135172.1"/>
    <property type="molecule type" value="Genomic_DNA"/>
</dbReference>
<dbReference type="Proteomes" id="UP001251524">
    <property type="component" value="Unassembled WGS sequence"/>
</dbReference>
<keyword evidence="3" id="KW-1003">Cell membrane</keyword>
<keyword evidence="5" id="KW-0997">Cell inner membrane</keyword>
<keyword evidence="13" id="KW-1185">Reference proteome</keyword>
<evidence type="ECO:0000313" key="12">
    <source>
        <dbReference type="EMBL" id="MDR7135172.1"/>
    </source>
</evidence>
<dbReference type="InterPro" id="IPR045584">
    <property type="entry name" value="Pilin-like"/>
</dbReference>
<evidence type="ECO:0000256" key="1">
    <source>
        <dbReference type="ARBA" id="ARBA00004377"/>
    </source>
</evidence>
<evidence type="ECO:0000256" key="4">
    <source>
        <dbReference type="ARBA" id="ARBA00022481"/>
    </source>
</evidence>
<dbReference type="SUPFAM" id="SSF54523">
    <property type="entry name" value="Pili subunits"/>
    <property type="match status" value="1"/>
</dbReference>
<reference evidence="12 13" key="1">
    <citation type="submission" date="2023-07" db="EMBL/GenBank/DDBJ databases">
        <title>Sorghum-associated microbial communities from plants grown in Nebraska, USA.</title>
        <authorList>
            <person name="Schachtman D."/>
        </authorList>
    </citation>
    <scope>NUCLEOTIDE SEQUENCE [LARGE SCALE GENOMIC DNA]</scope>
    <source>
        <strain evidence="12 13">BE198</strain>
    </source>
</reference>
<keyword evidence="8" id="KW-0472">Membrane</keyword>
<dbReference type="Pfam" id="PF12019">
    <property type="entry name" value="GspH"/>
    <property type="match status" value="1"/>
</dbReference>
<evidence type="ECO:0000256" key="9">
    <source>
        <dbReference type="ARBA" id="ARBA00025772"/>
    </source>
</evidence>
<evidence type="ECO:0000256" key="3">
    <source>
        <dbReference type="ARBA" id="ARBA00022475"/>
    </source>
</evidence>
<evidence type="ECO:0000256" key="5">
    <source>
        <dbReference type="ARBA" id="ARBA00022519"/>
    </source>
</evidence>
<evidence type="ECO:0000313" key="13">
    <source>
        <dbReference type="Proteomes" id="UP001251524"/>
    </source>
</evidence>
<evidence type="ECO:0000256" key="7">
    <source>
        <dbReference type="ARBA" id="ARBA00022989"/>
    </source>
</evidence>
<evidence type="ECO:0000259" key="11">
    <source>
        <dbReference type="Pfam" id="PF12019"/>
    </source>
</evidence>
<keyword evidence="6" id="KW-0812">Transmembrane</keyword>
<evidence type="ECO:0000256" key="6">
    <source>
        <dbReference type="ARBA" id="ARBA00022692"/>
    </source>
</evidence>
<organism evidence="12 13">
    <name type="scientific">Lysobacter niastensis</name>
    <dbReference type="NCBI Taxonomy" id="380629"/>
    <lineage>
        <taxon>Bacteria</taxon>
        <taxon>Pseudomonadati</taxon>
        <taxon>Pseudomonadota</taxon>
        <taxon>Gammaproteobacteria</taxon>
        <taxon>Lysobacterales</taxon>
        <taxon>Lysobacteraceae</taxon>
        <taxon>Lysobacter</taxon>
    </lineage>
</organism>
<accession>A0ABU1WCC9</accession>
<evidence type="ECO:0000256" key="2">
    <source>
        <dbReference type="ARBA" id="ARBA00021549"/>
    </source>
</evidence>
<dbReference type="InterPro" id="IPR022346">
    <property type="entry name" value="T2SS_GspH"/>
</dbReference>
<comment type="subcellular location">
    <subcellularLocation>
        <location evidence="1">Cell inner membrane</location>
        <topology evidence="1">Single-pass membrane protein</topology>
    </subcellularLocation>
</comment>
<evidence type="ECO:0000256" key="8">
    <source>
        <dbReference type="ARBA" id="ARBA00023136"/>
    </source>
</evidence>
<dbReference type="RefSeq" id="WP_310062649.1">
    <property type="nucleotide sequence ID" value="NZ_JAVDVY010000002.1"/>
</dbReference>
<keyword evidence="7" id="KW-1133">Transmembrane helix</keyword>